<dbReference type="Gene3D" id="2.40.50.100">
    <property type="match status" value="1"/>
</dbReference>
<keyword evidence="7 8" id="KW-0092">Biotin</keyword>
<dbReference type="PROSITE" id="PS50968">
    <property type="entry name" value="BIOTINYL_LIPOYL"/>
    <property type="match status" value="1"/>
</dbReference>
<comment type="function">
    <text evidence="8">This protein is a component of the acetyl coenzyme A carboxylase complex; first, biotin carboxylase catalyzes the carboxylation of the carrier protein and then the transcarboxylase transfers the carboxyl group to form malonyl-CoA.</text>
</comment>
<comment type="pathway">
    <text evidence="1 8">Lipid metabolism; fatty acid biosynthesis.</text>
</comment>
<evidence type="ECO:0000256" key="3">
    <source>
        <dbReference type="ARBA" id="ARBA00022516"/>
    </source>
</evidence>
<dbReference type="PANTHER" id="PTHR45266:SF3">
    <property type="entry name" value="OXALOACETATE DECARBOXYLASE ALPHA CHAIN"/>
    <property type="match status" value="1"/>
</dbReference>
<dbReference type="PROSITE" id="PS00188">
    <property type="entry name" value="BIOTIN"/>
    <property type="match status" value="1"/>
</dbReference>
<reference evidence="10 11" key="1">
    <citation type="submission" date="2018-10" db="EMBL/GenBank/DDBJ databases">
        <title>Draft genome sequence of Weissella viridescens UCO-SMC3.</title>
        <authorList>
            <person name="Garcia-Cancino A."/>
            <person name="Espinoza-Monje M."/>
            <person name="Albarracin L."/>
            <person name="Garcia-Castillo V."/>
            <person name="Campos-Martin J."/>
            <person name="Nakano Y."/>
            <person name="Guitierrez-Zamorano C."/>
            <person name="Ikeda-Ohtsubo W."/>
            <person name="Morita H."/>
            <person name="Kitazawa H."/>
            <person name="Villena J."/>
        </authorList>
    </citation>
    <scope>NUCLEOTIDE SEQUENCE [LARGE SCALE GENOMIC DNA]</scope>
    <source>
        <strain evidence="10 11">UCO-SMC3</strain>
    </source>
</reference>
<evidence type="ECO:0000256" key="6">
    <source>
        <dbReference type="ARBA" id="ARBA00023160"/>
    </source>
</evidence>
<evidence type="ECO:0000256" key="2">
    <source>
        <dbReference type="ARBA" id="ARBA00017562"/>
    </source>
</evidence>
<evidence type="ECO:0000256" key="7">
    <source>
        <dbReference type="ARBA" id="ARBA00023267"/>
    </source>
</evidence>
<dbReference type="PRINTS" id="PR01071">
    <property type="entry name" value="ACOABIOTINCC"/>
</dbReference>
<dbReference type="OrthoDB" id="9811735at2"/>
<proteinExistence type="predicted"/>
<keyword evidence="6 8" id="KW-0275">Fatty acid biosynthesis</keyword>
<dbReference type="NCBIfam" id="TIGR00531">
    <property type="entry name" value="BCCP"/>
    <property type="match status" value="1"/>
</dbReference>
<keyword evidence="4 8" id="KW-0276">Fatty acid metabolism</keyword>
<dbReference type="GO" id="GO:0003989">
    <property type="term" value="F:acetyl-CoA carboxylase activity"/>
    <property type="evidence" value="ECO:0007669"/>
    <property type="project" value="InterPro"/>
</dbReference>
<name>A0A3P2RB38_WEIVI</name>
<organism evidence="10 11">
    <name type="scientific">Weissella viridescens</name>
    <name type="common">Lactobacillus viridescens</name>
    <dbReference type="NCBI Taxonomy" id="1629"/>
    <lineage>
        <taxon>Bacteria</taxon>
        <taxon>Bacillati</taxon>
        <taxon>Bacillota</taxon>
        <taxon>Bacilli</taxon>
        <taxon>Lactobacillales</taxon>
        <taxon>Lactobacillaceae</taxon>
        <taxon>Weissella</taxon>
    </lineage>
</organism>
<evidence type="ECO:0000313" key="10">
    <source>
        <dbReference type="EMBL" id="RRG17959.1"/>
    </source>
</evidence>
<dbReference type="SUPFAM" id="SSF51230">
    <property type="entry name" value="Single hybrid motif"/>
    <property type="match status" value="1"/>
</dbReference>
<dbReference type="InterPro" id="IPR001882">
    <property type="entry name" value="Biotin_BS"/>
</dbReference>
<evidence type="ECO:0000256" key="1">
    <source>
        <dbReference type="ARBA" id="ARBA00005194"/>
    </source>
</evidence>
<evidence type="ECO:0000256" key="4">
    <source>
        <dbReference type="ARBA" id="ARBA00022832"/>
    </source>
</evidence>
<dbReference type="CDD" id="cd06850">
    <property type="entry name" value="biotinyl_domain"/>
    <property type="match status" value="1"/>
</dbReference>
<dbReference type="GO" id="GO:0006633">
    <property type="term" value="P:fatty acid biosynthetic process"/>
    <property type="evidence" value="ECO:0007669"/>
    <property type="project" value="UniProtKB-UniPathway"/>
</dbReference>
<gene>
    <name evidence="10" type="primary">accB</name>
    <name evidence="10" type="ORF">D3P96_04685</name>
</gene>
<protein>
    <recommendedName>
        <fullName evidence="2 8">Biotin carboxyl carrier protein of acetyl-CoA carboxylase</fullName>
    </recommendedName>
</protein>
<dbReference type="InterPro" id="IPR001249">
    <property type="entry name" value="AcCoA_biotinCC"/>
</dbReference>
<comment type="caution">
    <text evidence="10">The sequence shown here is derived from an EMBL/GenBank/DDBJ whole genome shotgun (WGS) entry which is preliminary data.</text>
</comment>
<dbReference type="InterPro" id="IPR050709">
    <property type="entry name" value="Biotin_Carboxyl_Carrier/Decarb"/>
</dbReference>
<sequence length="149" mass="16026">MELSLDELKDLIQTVDASSLREFSVNEGDYNLHLSKNEAPTVVASAATPAPAAVENEATPVNEAPVSEQTGTFITAPLVGTVYLRPNPDAQPFVQVGDHVNVGDQVALIEAMKLMTPIKSDVSGTVKQVLVADEDMVDYEMNLFEIIPD</sequence>
<dbReference type="Proteomes" id="UP000275836">
    <property type="component" value="Unassembled WGS sequence"/>
</dbReference>
<evidence type="ECO:0000313" key="11">
    <source>
        <dbReference type="Proteomes" id="UP000275836"/>
    </source>
</evidence>
<keyword evidence="5 8" id="KW-0443">Lipid metabolism</keyword>
<evidence type="ECO:0000256" key="5">
    <source>
        <dbReference type="ARBA" id="ARBA00023098"/>
    </source>
</evidence>
<feature type="domain" description="Lipoyl-binding" evidence="9">
    <location>
        <begin position="71"/>
        <end position="147"/>
    </location>
</feature>
<dbReference type="InterPro" id="IPR000089">
    <property type="entry name" value="Biotin_lipoyl"/>
</dbReference>
<dbReference type="Pfam" id="PF00364">
    <property type="entry name" value="Biotin_lipoyl"/>
    <property type="match status" value="1"/>
</dbReference>
<dbReference type="AlphaFoldDB" id="A0A3P2RB38"/>
<dbReference type="EMBL" id="RHGY01000004">
    <property type="protein sequence ID" value="RRG17959.1"/>
    <property type="molecule type" value="Genomic_DNA"/>
</dbReference>
<dbReference type="GO" id="GO:0009317">
    <property type="term" value="C:acetyl-CoA carboxylase complex"/>
    <property type="evidence" value="ECO:0007669"/>
    <property type="project" value="InterPro"/>
</dbReference>
<dbReference type="InterPro" id="IPR011053">
    <property type="entry name" value="Single_hybrid_motif"/>
</dbReference>
<evidence type="ECO:0000259" key="9">
    <source>
        <dbReference type="PROSITE" id="PS50968"/>
    </source>
</evidence>
<evidence type="ECO:0000256" key="8">
    <source>
        <dbReference type="RuleBase" id="RU364072"/>
    </source>
</evidence>
<dbReference type="PANTHER" id="PTHR45266">
    <property type="entry name" value="OXALOACETATE DECARBOXYLASE ALPHA CHAIN"/>
    <property type="match status" value="1"/>
</dbReference>
<dbReference type="UniPathway" id="UPA00094"/>
<keyword evidence="3 8" id="KW-0444">Lipid biosynthesis</keyword>
<accession>A0A3P2RB38</accession>